<accession>K0TR86</accession>
<name>K0TR86_THAOC</name>
<reference evidence="1 2" key="1">
    <citation type="journal article" date="2012" name="Genome Biol.">
        <title>Genome and low-iron response of an oceanic diatom adapted to chronic iron limitation.</title>
        <authorList>
            <person name="Lommer M."/>
            <person name="Specht M."/>
            <person name="Roy A.S."/>
            <person name="Kraemer L."/>
            <person name="Andreson R."/>
            <person name="Gutowska M.A."/>
            <person name="Wolf J."/>
            <person name="Bergner S.V."/>
            <person name="Schilhabel M.B."/>
            <person name="Klostermeier U.C."/>
            <person name="Beiko R.G."/>
            <person name="Rosenstiel P."/>
            <person name="Hippler M."/>
            <person name="Laroche J."/>
        </authorList>
    </citation>
    <scope>NUCLEOTIDE SEQUENCE [LARGE SCALE GENOMIC DNA]</scope>
    <source>
        <strain evidence="1 2">CCMP1005</strain>
    </source>
</reference>
<dbReference type="AlphaFoldDB" id="K0TR86"/>
<comment type="caution">
    <text evidence="1">The sequence shown here is derived from an EMBL/GenBank/DDBJ whole genome shotgun (WGS) entry which is preliminary data.</text>
</comment>
<dbReference type="EMBL" id="AGNL01000980">
    <property type="protein sequence ID" value="EJK77362.1"/>
    <property type="molecule type" value="Genomic_DNA"/>
</dbReference>
<gene>
    <name evidence="1" type="ORF">THAOC_00811</name>
</gene>
<evidence type="ECO:0000313" key="1">
    <source>
        <dbReference type="EMBL" id="EJK77362.1"/>
    </source>
</evidence>
<proteinExistence type="predicted"/>
<protein>
    <submittedName>
        <fullName evidence="1">Uncharacterized protein</fullName>
    </submittedName>
</protein>
<feature type="non-terminal residue" evidence="1">
    <location>
        <position position="1"/>
    </location>
</feature>
<keyword evidence="2" id="KW-1185">Reference proteome</keyword>
<sequence>CRCRPEAFPCIDTVSPLTRTQSSVPLWPEAFPPGYTPKSPPLPHWDTILAELIARRAHGGGGFTLGGGDAINTNGASALVGCGSLIATTGPLPQKLIISSPKSKGPAPTASKEGVALSSTSWQPPAHSGSLAAHHLVGGIPGVIQSSDDMKNDEGVIDNAYQQFKIQNLDLLRSSDLTLLMPHLSLGKAERDQNVKSRNEGWCNQKPIKITDDAEEISSVDCFYERHMIVFIVSYPSLRRNEGVELRLAHNWVSSTASGSLREWSSMEERDVFWLVSVVLLVVECKKTDRISS</sequence>
<organism evidence="1 2">
    <name type="scientific">Thalassiosira oceanica</name>
    <name type="common">Marine diatom</name>
    <dbReference type="NCBI Taxonomy" id="159749"/>
    <lineage>
        <taxon>Eukaryota</taxon>
        <taxon>Sar</taxon>
        <taxon>Stramenopiles</taxon>
        <taxon>Ochrophyta</taxon>
        <taxon>Bacillariophyta</taxon>
        <taxon>Coscinodiscophyceae</taxon>
        <taxon>Thalassiosirophycidae</taxon>
        <taxon>Thalassiosirales</taxon>
        <taxon>Thalassiosiraceae</taxon>
        <taxon>Thalassiosira</taxon>
    </lineage>
</organism>
<dbReference type="Proteomes" id="UP000266841">
    <property type="component" value="Unassembled WGS sequence"/>
</dbReference>
<evidence type="ECO:0000313" key="2">
    <source>
        <dbReference type="Proteomes" id="UP000266841"/>
    </source>
</evidence>